<keyword evidence="3" id="KW-0479">Metal-binding</keyword>
<reference evidence="4 5" key="1">
    <citation type="submission" date="2019-03" db="EMBL/GenBank/DDBJ databases">
        <authorList>
            <person name="Nijsse B."/>
        </authorList>
    </citation>
    <scope>NUCLEOTIDE SEQUENCE [LARGE SCALE GENOMIC DNA]</scope>
    <source>
        <strain evidence="4">Desulfoluna butyratoxydans MSL71</strain>
    </source>
</reference>
<feature type="binding site" evidence="3">
    <location>
        <position position="40"/>
    </location>
    <ligand>
        <name>Mg(2+)</name>
        <dbReference type="ChEBI" id="CHEBI:18420"/>
    </ligand>
</feature>
<feature type="binding site" evidence="3">
    <location>
        <begin position="37"/>
        <end position="39"/>
    </location>
    <ligand>
        <name>S-adenosyl-L-methionine</name>
        <dbReference type="ChEBI" id="CHEBI:59789"/>
    </ligand>
</feature>
<comment type="cofactor">
    <cofactor evidence="3">
        <name>Mg(2+)</name>
        <dbReference type="ChEBI" id="CHEBI:18420"/>
    </cofactor>
</comment>
<comment type="function">
    <text evidence="3">Catalyzes the complex heterocyclic radical-mediated conversion of 6-carboxy-5,6,7,8-tetrahydropterin (CPH4) to 7-carboxy-7-deazaguanine (CDG), a step common to the biosynthetic pathways of all 7-deazapurine-containing compounds.</text>
</comment>
<gene>
    <name evidence="3" type="primary">queE</name>
    <name evidence="4" type="ORF">MSL71_42020</name>
</gene>
<evidence type="ECO:0000256" key="1">
    <source>
        <dbReference type="ARBA" id="ARBA00022485"/>
    </source>
</evidence>
<keyword evidence="5" id="KW-1185">Reference proteome</keyword>
<keyword evidence="1 3" id="KW-0004">4Fe-4S</keyword>
<dbReference type="AlphaFoldDB" id="A0A4U8YQI2"/>
<dbReference type="GO" id="GO:0008616">
    <property type="term" value="P:tRNA queuosine(34) biosynthetic process"/>
    <property type="evidence" value="ECO:0007669"/>
    <property type="project" value="UniProtKB-UniRule"/>
</dbReference>
<feature type="binding site" evidence="3">
    <location>
        <position position="30"/>
    </location>
    <ligand>
        <name>[4Fe-4S] cluster</name>
        <dbReference type="ChEBI" id="CHEBI:49883"/>
        <note>4Fe-4S-S-AdoMet</note>
    </ligand>
</feature>
<feature type="binding site" evidence="3">
    <location>
        <position position="35"/>
    </location>
    <ligand>
        <name>[4Fe-4S] cluster</name>
        <dbReference type="ChEBI" id="CHEBI:49883"/>
        <note>4Fe-4S-S-AdoMet</note>
    </ligand>
</feature>
<feature type="binding site" evidence="3">
    <location>
        <position position="26"/>
    </location>
    <ligand>
        <name>substrate</name>
    </ligand>
</feature>
<feature type="binding site" evidence="3">
    <location>
        <begin position="117"/>
        <end position="119"/>
    </location>
    <ligand>
        <name>S-adenosyl-L-methionine</name>
        <dbReference type="ChEBI" id="CHEBI:59789"/>
    </ligand>
</feature>
<dbReference type="PIRSF" id="PIRSF000370">
    <property type="entry name" value="QueE"/>
    <property type="match status" value="1"/>
</dbReference>
<keyword evidence="3" id="KW-0460">Magnesium</keyword>
<sequence length="209" mass="23244">MLRLHEMFASLQGEGPHTGRPAFFIRLAGCVPPLCPWCDTKGAWDEGTEVSVSDLAAAAKESGLGFVVITGGEPLRQWEEGLWELDRVLSKLGFAVQYETSGKVPVPEDIRGEVILSPKYLEGSWHVDRTSVARARHLKFVASQGTLGLIDAFVADHALDKDRVWLMPLGMTRDEQVENMPLVWDHCVKMGYRMASRLHILAFDTKKGI</sequence>
<dbReference type="UniPathway" id="UPA00391"/>
<dbReference type="GO" id="GO:0016840">
    <property type="term" value="F:carbon-nitrogen lyase activity"/>
    <property type="evidence" value="ECO:0007669"/>
    <property type="project" value="UniProtKB-UniRule"/>
</dbReference>
<evidence type="ECO:0000313" key="5">
    <source>
        <dbReference type="Proteomes" id="UP000507962"/>
    </source>
</evidence>
<comment type="cofactor">
    <cofactor evidence="3">
        <name>[4Fe-4S] cluster</name>
        <dbReference type="ChEBI" id="CHEBI:49883"/>
    </cofactor>
    <text evidence="3">Binds 1 [4Fe-4S] cluster. The cluster is coordinated with 3 cysteines and an exchangeable S-adenosyl-L-methionine.</text>
</comment>
<name>A0A4U8YQI2_9BACT</name>
<dbReference type="GO" id="GO:1904047">
    <property type="term" value="F:S-adenosyl-L-methionine binding"/>
    <property type="evidence" value="ECO:0007669"/>
    <property type="project" value="UniProtKB-UniRule"/>
</dbReference>
<proteinExistence type="inferred from homology"/>
<comment type="similarity">
    <text evidence="3">Belongs to the radical SAM superfamily. 7-carboxy-7-deazaguanine synthase family.</text>
</comment>
<organism evidence="4 5">
    <name type="scientific">Desulfoluna butyratoxydans</name>
    <dbReference type="NCBI Taxonomy" id="231438"/>
    <lineage>
        <taxon>Bacteria</taxon>
        <taxon>Pseudomonadati</taxon>
        <taxon>Thermodesulfobacteriota</taxon>
        <taxon>Desulfobacteria</taxon>
        <taxon>Desulfobacterales</taxon>
        <taxon>Desulfolunaceae</taxon>
        <taxon>Desulfoluna</taxon>
    </lineage>
</organism>
<dbReference type="InterPro" id="IPR013785">
    <property type="entry name" value="Aldolase_TIM"/>
</dbReference>
<dbReference type="GO" id="GO:0000287">
    <property type="term" value="F:magnesium ion binding"/>
    <property type="evidence" value="ECO:0007669"/>
    <property type="project" value="UniProtKB-UniRule"/>
</dbReference>
<dbReference type="GO" id="GO:0051539">
    <property type="term" value="F:4 iron, 4 sulfur cluster binding"/>
    <property type="evidence" value="ECO:0007669"/>
    <property type="project" value="UniProtKB-UniRule"/>
</dbReference>
<keyword evidence="3" id="KW-0408">Iron</keyword>
<keyword evidence="2 3" id="KW-0456">Lyase</keyword>
<feature type="binding site" evidence="3">
    <location>
        <begin position="11"/>
        <end position="13"/>
    </location>
    <ligand>
        <name>substrate</name>
    </ligand>
</feature>
<dbReference type="EMBL" id="CAADHO010000009">
    <property type="protein sequence ID" value="VFQ46535.1"/>
    <property type="molecule type" value="Genomic_DNA"/>
</dbReference>
<comment type="subunit">
    <text evidence="3">Homodimer.</text>
</comment>
<feature type="binding site" evidence="3">
    <location>
        <position position="70"/>
    </location>
    <ligand>
        <name>substrate</name>
    </ligand>
</feature>
<protein>
    <recommendedName>
        <fullName evidence="3">7-carboxy-7-deazaguanine synthase</fullName>
        <shortName evidence="3">CDG synthase</shortName>
        <ecNumber evidence="3">4.3.99.3</ecNumber>
    </recommendedName>
    <alternativeName>
        <fullName evidence="3">Queuosine biosynthesis protein QueE</fullName>
    </alternativeName>
</protein>
<evidence type="ECO:0000313" key="4">
    <source>
        <dbReference type="EMBL" id="VFQ46535.1"/>
    </source>
</evidence>
<evidence type="ECO:0000256" key="2">
    <source>
        <dbReference type="ARBA" id="ARBA00023239"/>
    </source>
</evidence>
<keyword evidence="3" id="KW-0411">Iron-sulfur</keyword>
<comment type="pathway">
    <text evidence="3">Purine metabolism; 7-cyano-7-deazaguanine biosynthesis.</text>
</comment>
<dbReference type="SUPFAM" id="SSF102114">
    <property type="entry name" value="Radical SAM enzymes"/>
    <property type="match status" value="1"/>
</dbReference>
<accession>A0A4U8YQI2</accession>
<dbReference type="Proteomes" id="UP000507962">
    <property type="component" value="Unassembled WGS sequence"/>
</dbReference>
<dbReference type="InterPro" id="IPR058240">
    <property type="entry name" value="rSAM_sf"/>
</dbReference>
<feature type="binding site" evidence="3">
    <location>
        <position position="38"/>
    </location>
    <ligand>
        <name>[4Fe-4S] cluster</name>
        <dbReference type="ChEBI" id="CHEBI:49883"/>
        <note>4Fe-4S-S-AdoMet</note>
    </ligand>
</feature>
<comment type="cofactor">
    <cofactor evidence="3">
        <name>S-adenosyl-L-methionine</name>
        <dbReference type="ChEBI" id="CHEBI:59789"/>
    </cofactor>
    <text evidence="3">Binds 1 S-adenosyl-L-methionine per subunit.</text>
</comment>
<dbReference type="InterPro" id="IPR024924">
    <property type="entry name" value="7-CO-7-deazaguanine_synth-like"/>
</dbReference>
<comment type="caution">
    <text evidence="3">Lacks conserved residue(s) required for the propagation of feature annotation.</text>
</comment>
<dbReference type="HAMAP" id="MF_00917">
    <property type="entry name" value="QueE"/>
    <property type="match status" value="1"/>
</dbReference>
<dbReference type="RefSeq" id="WP_246317845.1">
    <property type="nucleotide sequence ID" value="NZ_CAADHO010000009.1"/>
</dbReference>
<dbReference type="EC" id="4.3.99.3" evidence="3"/>
<comment type="catalytic activity">
    <reaction evidence="3">
        <text>6-carboxy-5,6,7,8-tetrahydropterin + H(+) = 7-carboxy-7-carbaguanine + NH4(+)</text>
        <dbReference type="Rhea" id="RHEA:27974"/>
        <dbReference type="ChEBI" id="CHEBI:15378"/>
        <dbReference type="ChEBI" id="CHEBI:28938"/>
        <dbReference type="ChEBI" id="CHEBI:61032"/>
        <dbReference type="ChEBI" id="CHEBI:61036"/>
        <dbReference type="EC" id="4.3.99.3"/>
    </reaction>
</comment>
<feature type="binding site" evidence="3">
    <location>
        <position position="72"/>
    </location>
    <ligand>
        <name>S-adenosyl-L-methionine</name>
        <dbReference type="ChEBI" id="CHEBI:59789"/>
    </ligand>
</feature>
<dbReference type="PANTHER" id="PTHR42836:SF1">
    <property type="entry name" value="7-CARBOXY-7-DEAZAGUANINE SYNTHASE"/>
    <property type="match status" value="1"/>
</dbReference>
<keyword evidence="3" id="KW-0949">S-adenosyl-L-methionine</keyword>
<dbReference type="PANTHER" id="PTHR42836">
    <property type="entry name" value="7-CARBOXY-7-DEAZAGUANINE SYNTHASE"/>
    <property type="match status" value="1"/>
</dbReference>
<evidence type="ECO:0000256" key="3">
    <source>
        <dbReference type="HAMAP-Rule" id="MF_00917"/>
    </source>
</evidence>
<keyword evidence="3" id="KW-0671">Queuosine biosynthesis</keyword>
<dbReference type="Gene3D" id="3.20.20.70">
    <property type="entry name" value="Aldolase class I"/>
    <property type="match status" value="1"/>
</dbReference>